<feature type="region of interest" description="Disordered" evidence="3">
    <location>
        <begin position="257"/>
        <end position="287"/>
    </location>
</feature>
<dbReference type="SUPFAM" id="SSF47095">
    <property type="entry name" value="HMG-box"/>
    <property type="match status" value="2"/>
</dbReference>
<evidence type="ECO:0000259" key="4">
    <source>
        <dbReference type="PROSITE" id="PS50118"/>
    </source>
</evidence>
<proteinExistence type="predicted"/>
<reference evidence="5" key="1">
    <citation type="submission" date="2020-01" db="EMBL/GenBank/DDBJ databases">
        <title>Genome Sequencing of Three Apophysomyces-Like Fungal Strains Confirms a Novel Fungal Genus in the Mucoromycota with divergent Burkholderia-like Endosymbiotic Bacteria.</title>
        <authorList>
            <person name="Stajich J.E."/>
            <person name="Macias A.M."/>
            <person name="Carter-House D."/>
            <person name="Lovett B."/>
            <person name="Kasson L.R."/>
            <person name="Berry K."/>
            <person name="Grigoriev I."/>
            <person name="Chang Y."/>
            <person name="Spatafora J."/>
            <person name="Kasson M.T."/>
        </authorList>
    </citation>
    <scope>NUCLEOTIDE SEQUENCE</scope>
    <source>
        <strain evidence="5">NRRL A-21654</strain>
    </source>
</reference>
<organism evidence="5 6">
    <name type="scientific">Apophysomyces ossiformis</name>
    <dbReference type="NCBI Taxonomy" id="679940"/>
    <lineage>
        <taxon>Eukaryota</taxon>
        <taxon>Fungi</taxon>
        <taxon>Fungi incertae sedis</taxon>
        <taxon>Mucoromycota</taxon>
        <taxon>Mucoromycotina</taxon>
        <taxon>Mucoromycetes</taxon>
        <taxon>Mucorales</taxon>
        <taxon>Mucorineae</taxon>
        <taxon>Mucoraceae</taxon>
        <taxon>Apophysomyces</taxon>
    </lineage>
</organism>
<feature type="region of interest" description="Disordered" evidence="3">
    <location>
        <begin position="309"/>
        <end position="528"/>
    </location>
</feature>
<name>A0A8H7ET90_9FUNG</name>
<feature type="region of interest" description="Disordered" evidence="3">
    <location>
        <begin position="162"/>
        <end position="190"/>
    </location>
</feature>
<keyword evidence="1 2" id="KW-0238">DNA-binding</keyword>
<evidence type="ECO:0000256" key="3">
    <source>
        <dbReference type="SAM" id="MobiDB-lite"/>
    </source>
</evidence>
<evidence type="ECO:0000256" key="2">
    <source>
        <dbReference type="PROSITE-ProRule" id="PRU00267"/>
    </source>
</evidence>
<dbReference type="Proteomes" id="UP000605846">
    <property type="component" value="Unassembled WGS sequence"/>
</dbReference>
<dbReference type="OrthoDB" id="6247875at2759"/>
<dbReference type="InterPro" id="IPR036910">
    <property type="entry name" value="HMG_box_dom_sf"/>
</dbReference>
<feature type="compositionally biased region" description="Acidic residues" evidence="3">
    <location>
        <begin position="408"/>
        <end position="419"/>
    </location>
</feature>
<dbReference type="CDD" id="cd01389">
    <property type="entry name" value="HMG-box_ROX1-like"/>
    <property type="match status" value="1"/>
</dbReference>
<evidence type="ECO:0000256" key="1">
    <source>
        <dbReference type="ARBA" id="ARBA00023125"/>
    </source>
</evidence>
<sequence length="699" mass="79289">MDITHSLSEEQEQAIAQFEFDCVKCGSDKVIFWSRGRNAGKARCERCSYEWNWREAIRLREASFADSSHSRSYDTSDSHVGAITMKDYRTARDQAGRSHEEDSHLDSESSLFVDDLDKVFERHKLKGKEPPKCTEKHVISNVRHLEEATSYDMDRKTITAPMSDSMPFSLSRGKLAEAPSDVDRSESMKRRRSIFQEDSEYALSESTSLNSSYILHEMNGNLFAEEIDVKQRAKRAQSSIASLEKFGFIRTRERARDSDSLNENNVMHMSDKKKTRSDRSPRSRFSLVDEASADVSFDQHRADNLSFSEPEHDEFDISPSEPLGCASEDTQYDDMSSLSVIGDGRKISSPDRSRQTGSQAIRQALSDKPSPFSCGDKTKAASNMDVTKSNPWNLPAISDDAWTSGSEYEPEDMDDTDDFSEVHDDFKEPSSSKPRKNGKVRTATQTKDGSDGLKGLLFAGNTDEPDDTSLIGDLFEDDHNPPATPSNHDDNVFSSGEDEDTIDLRSHKGKNKGTKKRAKSLGIAPIGPRPTKRYNPFFLFNKEVRHQISQENPELRPGELSKIIAQRWKELDQESKDKYVEAAEQGKKLIDEARGRRRRNEGMPPNAFILFSRDAQKDIRKEFPEYSLKDINTVVTAKWRELSEEKKQEYRDTAAANRQKFAEENPEFVKQWKRKKTELAAATRARKLAKLNAALSSLS</sequence>
<dbReference type="PROSITE" id="PS50118">
    <property type="entry name" value="HMG_BOX_2"/>
    <property type="match status" value="2"/>
</dbReference>
<protein>
    <recommendedName>
        <fullName evidence="4">HMG box domain-containing protein</fullName>
    </recommendedName>
</protein>
<feature type="compositionally biased region" description="Polar residues" evidence="3">
    <location>
        <begin position="380"/>
        <end position="392"/>
    </location>
</feature>
<dbReference type="Gene3D" id="1.10.30.10">
    <property type="entry name" value="High mobility group box domain"/>
    <property type="match status" value="2"/>
</dbReference>
<dbReference type="InterPro" id="IPR050342">
    <property type="entry name" value="HMGB"/>
</dbReference>
<dbReference type="GO" id="GO:0005634">
    <property type="term" value="C:nucleus"/>
    <property type="evidence" value="ECO:0007669"/>
    <property type="project" value="UniProtKB-UniRule"/>
</dbReference>
<keyword evidence="6" id="KW-1185">Reference proteome</keyword>
<dbReference type="CDD" id="cd00084">
    <property type="entry name" value="HMG-box_SF"/>
    <property type="match status" value="1"/>
</dbReference>
<feature type="compositionally biased region" description="Basic residues" evidence="3">
    <location>
        <begin position="507"/>
        <end position="519"/>
    </location>
</feature>
<dbReference type="PANTHER" id="PTHR48112">
    <property type="entry name" value="HIGH MOBILITY GROUP PROTEIN DSP1"/>
    <property type="match status" value="1"/>
</dbReference>
<dbReference type="SMART" id="SM00398">
    <property type="entry name" value="HMG"/>
    <property type="match status" value="2"/>
</dbReference>
<keyword evidence="2" id="KW-0539">Nucleus</keyword>
<accession>A0A8H7ET90</accession>
<feature type="compositionally biased region" description="Basic and acidic residues" evidence="3">
    <location>
        <begin position="343"/>
        <end position="354"/>
    </location>
</feature>
<feature type="compositionally biased region" description="Basic and acidic residues" evidence="3">
    <location>
        <begin position="420"/>
        <end position="430"/>
    </location>
</feature>
<feature type="domain" description="HMG box" evidence="4">
    <location>
        <begin position="601"/>
        <end position="669"/>
    </location>
</feature>
<feature type="domain" description="HMG box" evidence="4">
    <location>
        <begin position="530"/>
        <end position="598"/>
    </location>
</feature>
<dbReference type="InterPro" id="IPR009071">
    <property type="entry name" value="HMG_box_dom"/>
</dbReference>
<gene>
    <name evidence="5" type="ORF">EC973_004425</name>
</gene>
<feature type="DNA-binding region" description="HMG box" evidence="2">
    <location>
        <begin position="601"/>
        <end position="669"/>
    </location>
</feature>
<dbReference type="Pfam" id="PF00505">
    <property type="entry name" value="HMG_box"/>
    <property type="match status" value="2"/>
</dbReference>
<feature type="DNA-binding region" description="HMG box" evidence="2">
    <location>
        <begin position="530"/>
        <end position="598"/>
    </location>
</feature>
<evidence type="ECO:0000313" key="5">
    <source>
        <dbReference type="EMBL" id="KAF7729445.1"/>
    </source>
</evidence>
<comment type="caution">
    <text evidence="5">The sequence shown here is derived from an EMBL/GenBank/DDBJ whole genome shotgun (WGS) entry which is preliminary data.</text>
</comment>
<dbReference type="AlphaFoldDB" id="A0A8H7ET90"/>
<dbReference type="GO" id="GO:0003677">
    <property type="term" value="F:DNA binding"/>
    <property type="evidence" value="ECO:0007669"/>
    <property type="project" value="UniProtKB-UniRule"/>
</dbReference>
<feature type="compositionally biased region" description="Basic and acidic residues" evidence="3">
    <location>
        <begin position="269"/>
        <end position="281"/>
    </location>
</feature>
<dbReference type="EMBL" id="JABAYA010000025">
    <property type="protein sequence ID" value="KAF7729445.1"/>
    <property type="molecule type" value="Genomic_DNA"/>
</dbReference>
<evidence type="ECO:0000313" key="6">
    <source>
        <dbReference type="Proteomes" id="UP000605846"/>
    </source>
</evidence>